<organism evidence="1 2">
    <name type="scientific">Paenibacillus lacisoli</name>
    <dbReference type="NCBI Taxonomy" id="3064525"/>
    <lineage>
        <taxon>Bacteria</taxon>
        <taxon>Bacillati</taxon>
        <taxon>Bacillota</taxon>
        <taxon>Bacilli</taxon>
        <taxon>Bacillales</taxon>
        <taxon>Paenibacillaceae</taxon>
        <taxon>Paenibacillus</taxon>
    </lineage>
</organism>
<keyword evidence="2" id="KW-1185">Reference proteome</keyword>
<accession>A0ABT9CDX1</accession>
<proteinExistence type="predicted"/>
<reference evidence="1 2" key="1">
    <citation type="submission" date="2023-07" db="EMBL/GenBank/DDBJ databases">
        <title>Paenibacillus sp. JX-17 nov. isolated from soil.</title>
        <authorList>
            <person name="Wan Y."/>
            <person name="Liu B."/>
        </authorList>
    </citation>
    <scope>NUCLEOTIDE SEQUENCE [LARGE SCALE GENOMIC DNA]</scope>
    <source>
        <strain evidence="1 2">JX-17</strain>
    </source>
</reference>
<name>A0ABT9CDX1_9BACL</name>
<dbReference type="EMBL" id="JAUQTB010000004">
    <property type="protein sequence ID" value="MDO7906773.1"/>
    <property type="molecule type" value="Genomic_DNA"/>
</dbReference>
<dbReference type="Proteomes" id="UP001240171">
    <property type="component" value="Unassembled WGS sequence"/>
</dbReference>
<sequence>MNKTDKRGQVEFHPPMVKLTADLPGDENMRQHLDEMKANDGYKGACVTLSPDALKQRKDVDIDE</sequence>
<protein>
    <submittedName>
        <fullName evidence="1">Uncharacterized protein</fullName>
    </submittedName>
</protein>
<comment type="caution">
    <text evidence="1">The sequence shown here is derived from an EMBL/GenBank/DDBJ whole genome shotgun (WGS) entry which is preliminary data.</text>
</comment>
<evidence type="ECO:0000313" key="1">
    <source>
        <dbReference type="EMBL" id="MDO7906773.1"/>
    </source>
</evidence>
<gene>
    <name evidence="1" type="ORF">Q5741_10090</name>
</gene>
<evidence type="ECO:0000313" key="2">
    <source>
        <dbReference type="Proteomes" id="UP001240171"/>
    </source>
</evidence>